<evidence type="ECO:0000256" key="3">
    <source>
        <dbReference type="ARBA" id="ARBA00023163"/>
    </source>
</evidence>
<dbReference type="Gene3D" id="2.60.120.10">
    <property type="entry name" value="Jelly Rolls"/>
    <property type="match status" value="1"/>
</dbReference>
<dbReference type="InterPro" id="IPR014710">
    <property type="entry name" value="RmlC-like_jellyroll"/>
</dbReference>
<dbReference type="AlphaFoldDB" id="A0A364NSM9"/>
<comment type="caution">
    <text evidence="5">The sequence shown here is derived from an EMBL/GenBank/DDBJ whole genome shotgun (WGS) entry which is preliminary data.</text>
</comment>
<reference evidence="5 6" key="1">
    <citation type="submission" date="2017-11" db="EMBL/GenBank/DDBJ databases">
        <title>Draft genome sequence of magnetotactic bacterium Magnetospirillum kuznetsovii LBB-42.</title>
        <authorList>
            <person name="Grouzdev D.S."/>
            <person name="Rysina M.S."/>
            <person name="Baslerov R.V."/>
            <person name="Koziaeva V."/>
        </authorList>
    </citation>
    <scope>NUCLEOTIDE SEQUENCE [LARGE SCALE GENOMIC DNA]</scope>
    <source>
        <strain evidence="5 6">LBB-42</strain>
    </source>
</reference>
<dbReference type="Pfam" id="PF00027">
    <property type="entry name" value="cNMP_binding"/>
    <property type="match status" value="1"/>
</dbReference>
<keyword evidence="6" id="KW-1185">Reference proteome</keyword>
<sequence length="238" mass="25159">MADISPFDQLPPDSLDRLLLGAQVLHVTETTGLFAAQEVVDTLYVVMRGDVILHGPDGVIVDGVHAPAILGAADLFNGRHIFAAEALTGALVVGIPRSAMLVALESHGGLSHAFLSLVAASSQTLANALMAQRCLTGVQRLAAFLLEQAEQAGADHSFVLDIPKKAIAGQLGMTPAHFARSLTRLAEAGVERRNRNTIVVNDISALRGLIEGELGVATQDGSTAQQRQRAAYRNFRNV</sequence>
<dbReference type="CDD" id="cd00038">
    <property type="entry name" value="CAP_ED"/>
    <property type="match status" value="1"/>
</dbReference>
<dbReference type="GO" id="GO:0003677">
    <property type="term" value="F:DNA binding"/>
    <property type="evidence" value="ECO:0007669"/>
    <property type="project" value="UniProtKB-KW"/>
</dbReference>
<dbReference type="InterPro" id="IPR000595">
    <property type="entry name" value="cNMP-bd_dom"/>
</dbReference>
<feature type="domain" description="HTH crp-type" evidence="4">
    <location>
        <begin position="135"/>
        <end position="204"/>
    </location>
</feature>
<dbReference type="InterPro" id="IPR036390">
    <property type="entry name" value="WH_DNA-bd_sf"/>
</dbReference>
<proteinExistence type="predicted"/>
<keyword evidence="3" id="KW-0804">Transcription</keyword>
<evidence type="ECO:0000259" key="4">
    <source>
        <dbReference type="PROSITE" id="PS51063"/>
    </source>
</evidence>
<dbReference type="Proteomes" id="UP000251075">
    <property type="component" value="Unassembled WGS sequence"/>
</dbReference>
<keyword evidence="2" id="KW-0238">DNA-binding</keyword>
<dbReference type="InterPro" id="IPR018490">
    <property type="entry name" value="cNMP-bd_dom_sf"/>
</dbReference>
<gene>
    <name evidence="5" type="ORF">CU669_20565</name>
</gene>
<evidence type="ECO:0000313" key="6">
    <source>
        <dbReference type="Proteomes" id="UP000251075"/>
    </source>
</evidence>
<dbReference type="InterPro" id="IPR012318">
    <property type="entry name" value="HTH_CRP"/>
</dbReference>
<dbReference type="EMBL" id="PGTO01000042">
    <property type="protein sequence ID" value="RAU20032.1"/>
    <property type="molecule type" value="Genomic_DNA"/>
</dbReference>
<dbReference type="GO" id="GO:0006355">
    <property type="term" value="P:regulation of DNA-templated transcription"/>
    <property type="evidence" value="ECO:0007669"/>
    <property type="project" value="InterPro"/>
</dbReference>
<organism evidence="5 6">
    <name type="scientific">Paramagnetospirillum kuznetsovii</name>
    <dbReference type="NCBI Taxonomy" id="2053833"/>
    <lineage>
        <taxon>Bacteria</taxon>
        <taxon>Pseudomonadati</taxon>
        <taxon>Pseudomonadota</taxon>
        <taxon>Alphaproteobacteria</taxon>
        <taxon>Rhodospirillales</taxon>
        <taxon>Magnetospirillaceae</taxon>
        <taxon>Paramagnetospirillum</taxon>
    </lineage>
</organism>
<accession>A0A364NSM9</accession>
<dbReference type="Gene3D" id="1.10.10.10">
    <property type="entry name" value="Winged helix-like DNA-binding domain superfamily/Winged helix DNA-binding domain"/>
    <property type="match status" value="1"/>
</dbReference>
<dbReference type="SUPFAM" id="SSF51206">
    <property type="entry name" value="cAMP-binding domain-like"/>
    <property type="match status" value="1"/>
</dbReference>
<evidence type="ECO:0000256" key="2">
    <source>
        <dbReference type="ARBA" id="ARBA00023125"/>
    </source>
</evidence>
<dbReference type="SMART" id="SM00419">
    <property type="entry name" value="HTH_CRP"/>
    <property type="match status" value="1"/>
</dbReference>
<name>A0A364NSM9_9PROT</name>
<protein>
    <submittedName>
        <fullName evidence="5">Crp/Fnr family transcriptional regulator</fullName>
    </submittedName>
</protein>
<dbReference type="OrthoDB" id="7342542at2"/>
<evidence type="ECO:0000256" key="1">
    <source>
        <dbReference type="ARBA" id="ARBA00023015"/>
    </source>
</evidence>
<dbReference type="SUPFAM" id="SSF46785">
    <property type="entry name" value="Winged helix' DNA-binding domain"/>
    <property type="match status" value="1"/>
</dbReference>
<dbReference type="PROSITE" id="PS51063">
    <property type="entry name" value="HTH_CRP_2"/>
    <property type="match status" value="1"/>
</dbReference>
<evidence type="ECO:0000313" key="5">
    <source>
        <dbReference type="EMBL" id="RAU20032.1"/>
    </source>
</evidence>
<keyword evidence="1" id="KW-0805">Transcription regulation</keyword>
<dbReference type="Pfam" id="PF13545">
    <property type="entry name" value="HTH_Crp_2"/>
    <property type="match status" value="1"/>
</dbReference>
<dbReference type="InterPro" id="IPR036388">
    <property type="entry name" value="WH-like_DNA-bd_sf"/>
</dbReference>